<dbReference type="Pfam" id="PF22936">
    <property type="entry name" value="Pol_BBD"/>
    <property type="match status" value="1"/>
</dbReference>
<dbReference type="PANTHER" id="PTHR47592">
    <property type="entry name" value="PBF68 PROTEIN"/>
    <property type="match status" value="1"/>
</dbReference>
<evidence type="ECO:0000313" key="4">
    <source>
        <dbReference type="Proteomes" id="UP000499080"/>
    </source>
</evidence>
<reference evidence="3 4" key="1">
    <citation type="journal article" date="2019" name="Sci. Rep.">
        <title>Orb-weaving spider Araneus ventricosus genome elucidates the spidroin gene catalogue.</title>
        <authorList>
            <person name="Kono N."/>
            <person name="Nakamura H."/>
            <person name="Ohtoshi R."/>
            <person name="Moran D.A.P."/>
            <person name="Shinohara A."/>
            <person name="Yoshida Y."/>
            <person name="Fujiwara M."/>
            <person name="Mori M."/>
            <person name="Tomita M."/>
            <person name="Arakawa K."/>
        </authorList>
    </citation>
    <scope>NUCLEOTIDE SEQUENCE [LARGE SCALE GENOMIC DNA]</scope>
</reference>
<evidence type="ECO:0000259" key="2">
    <source>
        <dbReference type="Pfam" id="PF22936"/>
    </source>
</evidence>
<feature type="region of interest" description="Disordered" evidence="1">
    <location>
        <begin position="98"/>
        <end position="146"/>
    </location>
</feature>
<keyword evidence="4" id="KW-1185">Reference proteome</keyword>
<dbReference type="EMBL" id="BGPR01129109">
    <property type="protein sequence ID" value="GBN41286.1"/>
    <property type="molecule type" value="Genomic_DNA"/>
</dbReference>
<comment type="caution">
    <text evidence="3">The sequence shown here is derived from an EMBL/GenBank/DDBJ whole genome shotgun (WGS) entry which is preliminary data.</text>
</comment>
<dbReference type="Proteomes" id="UP000499080">
    <property type="component" value="Unassembled WGS sequence"/>
</dbReference>
<evidence type="ECO:0000313" key="3">
    <source>
        <dbReference type="EMBL" id="GBN41286.1"/>
    </source>
</evidence>
<proteinExistence type="predicted"/>
<dbReference type="Pfam" id="PF14223">
    <property type="entry name" value="Retrotran_gag_2"/>
    <property type="match status" value="1"/>
</dbReference>
<protein>
    <recommendedName>
        <fullName evidence="2">Retrovirus-related Pol polyprotein from transposon TNT 1-94-like beta-barrel domain-containing protein</fullName>
    </recommendedName>
</protein>
<gene>
    <name evidence="3" type="ORF">AVEN_84913_1</name>
</gene>
<accession>A0A4Y2NU59</accession>
<dbReference type="OrthoDB" id="413361at2759"/>
<feature type="domain" description="Retrovirus-related Pol polyprotein from transposon TNT 1-94-like beta-barrel" evidence="2">
    <location>
        <begin position="170"/>
        <end position="237"/>
    </location>
</feature>
<organism evidence="3 4">
    <name type="scientific">Araneus ventricosus</name>
    <name type="common">Orbweaver spider</name>
    <name type="synonym">Epeira ventricosa</name>
    <dbReference type="NCBI Taxonomy" id="182803"/>
    <lineage>
        <taxon>Eukaryota</taxon>
        <taxon>Metazoa</taxon>
        <taxon>Ecdysozoa</taxon>
        <taxon>Arthropoda</taxon>
        <taxon>Chelicerata</taxon>
        <taxon>Arachnida</taxon>
        <taxon>Araneae</taxon>
        <taxon>Araneomorphae</taxon>
        <taxon>Entelegynae</taxon>
        <taxon>Araneoidea</taxon>
        <taxon>Araneidae</taxon>
        <taxon>Araneus</taxon>
    </lineage>
</organism>
<sequence length="273" mass="31140">MALKHEFFSTVIEPDESIGLYASKLSRIIEQLREAGHSVEDLDQCFQLLRYLPTEYETIVQTVYRWKDKDFKFPKVLEEILAEEARLRQRKADQVAVSMVSKAKSDPERSRISRSQRSSSKKTKFKSGNPKQPSRKKVSQDSVLNSHTSSEVRTSYLLEALSSSDEDGGWIFDSAATTHFCRDKDLFSKFVPVNNQTLVGAVANITTSIKGKGTVHLKIGNVQIKLSNVAYAPELRKIYYQDPVLIEMELVLKGLKEKLMYFIVTMNYCLQLN</sequence>
<dbReference type="AlphaFoldDB" id="A0A4Y2NU59"/>
<dbReference type="InterPro" id="IPR054722">
    <property type="entry name" value="PolX-like_BBD"/>
</dbReference>
<evidence type="ECO:0000256" key="1">
    <source>
        <dbReference type="SAM" id="MobiDB-lite"/>
    </source>
</evidence>
<name>A0A4Y2NU59_ARAVE</name>